<evidence type="ECO:0000313" key="2">
    <source>
        <dbReference type="Proteomes" id="UP001148614"/>
    </source>
</evidence>
<accession>A0A9W8NFR9</accession>
<name>A0A9W8NFR9_9PEZI</name>
<evidence type="ECO:0000313" key="1">
    <source>
        <dbReference type="EMBL" id="KAJ3572693.1"/>
    </source>
</evidence>
<dbReference type="EMBL" id="JANPWZ010000744">
    <property type="protein sequence ID" value="KAJ3572693.1"/>
    <property type="molecule type" value="Genomic_DNA"/>
</dbReference>
<organism evidence="1 2">
    <name type="scientific">Xylaria arbuscula</name>
    <dbReference type="NCBI Taxonomy" id="114810"/>
    <lineage>
        <taxon>Eukaryota</taxon>
        <taxon>Fungi</taxon>
        <taxon>Dikarya</taxon>
        <taxon>Ascomycota</taxon>
        <taxon>Pezizomycotina</taxon>
        <taxon>Sordariomycetes</taxon>
        <taxon>Xylariomycetidae</taxon>
        <taxon>Xylariales</taxon>
        <taxon>Xylariaceae</taxon>
        <taxon>Xylaria</taxon>
    </lineage>
</organism>
<comment type="caution">
    <text evidence="1">The sequence shown here is derived from an EMBL/GenBank/DDBJ whole genome shotgun (WGS) entry which is preliminary data.</text>
</comment>
<sequence length="538" mass="62017">MLPFPNNRTPVPDDAPSSYAYMLASSQDRYTLKQLIMIIESSSSLYFPPNLSTPTMEPSGNDSRQIGSCNAVGLNFKWRITYKTANTWDCHVCSLTTNSAKQPQSTNTYHLEKLSPGTCHRYTTITSLCSDQRPTLAPTEASPTMADQCIISEKYLPWELLVTDLDGYRVQDAMAIILFPTQQRTGVFSNALRDHYRLWETCNLPNPLKGQGKTFSGQGQTMLLNLFNRLLIFIEDYLTKATGKHAGVEYLCLPDLSTHSRRQSALGYSLSTRFNAANLSSRERKRLLRAFLRYELMCRRHYSSDGSDDSLSNDPWYYELRSLWKYGGHAFQPSDAEAIKCVQIYVESLYDAVLCNTTKLWPTYEEELHAGLACFGFDLATAILQATTAGQQGRNHIKMWYDSVNKPAKRFTPGNFICRPRDRILGYDPREEKDEHYLEGPGMYQALYPWGDSSNLTQRRLYREVAWPFFDDLRFHPESVQRYCFTSRRWIQELSVFTCVMMIPVKEPQDWRMQLAYPTPPRLKNGRFINVAPFWHRD</sequence>
<dbReference type="Proteomes" id="UP001148614">
    <property type="component" value="Unassembled WGS sequence"/>
</dbReference>
<dbReference type="AlphaFoldDB" id="A0A9W8NFR9"/>
<proteinExistence type="predicted"/>
<dbReference type="VEuPathDB" id="FungiDB:F4678DRAFT_463383"/>
<protein>
    <submittedName>
        <fullName evidence="1">Uncharacterized protein</fullName>
    </submittedName>
</protein>
<reference evidence="1" key="1">
    <citation type="submission" date="2022-07" db="EMBL/GenBank/DDBJ databases">
        <title>Genome Sequence of Xylaria arbuscula.</title>
        <authorList>
            <person name="Buettner E."/>
        </authorList>
    </citation>
    <scope>NUCLEOTIDE SEQUENCE</scope>
    <source>
        <strain evidence="1">VT107</strain>
    </source>
</reference>
<keyword evidence="2" id="KW-1185">Reference proteome</keyword>
<gene>
    <name evidence="1" type="ORF">NPX13_g4961</name>
</gene>